<dbReference type="Proteomes" id="UP000323393">
    <property type="component" value="Unassembled WGS sequence"/>
</dbReference>
<evidence type="ECO:0000313" key="2">
    <source>
        <dbReference type="EMBL" id="TYS57325.1"/>
    </source>
</evidence>
<name>A0AA94WK88_9BACI</name>
<sequence length="468" mass="56268">MREMELFIELIDEREANKILAFFKEIPTGTRKNKATFEQKKNHIKKIFKSSTPNMIRQRRKGAPDPFFTYIKNYKENEIPTENFFQFINYLNELKEMFVYIKYVKLLIHFPEELRENFERIEENIRNGKYPLDFGNNFKNVEDLKNYLRKYRKYIGLNVSENIIKSIEHYHDKEYEKKLIRCKEEIEEFNLLEYYQSFEDLKGRYGTSICNAAYILTHPKEDQDILLLLALESVFVLLQHQKFDALDKLEDKLNRVITEANSEEKEHKRVLNEKTKEVASQKEVIKGLRRNNKQLGEENEKLRENINEKDVYYSNSLKELTMLIEENERKKESIINQYEVKLSTINRKSEFNSLLEIERKEKFKPYYSFSANWGLICLVDYELTKEIYPEILLAKADRKKDIKQLVENPTVEIVYVLMKGLSTRRFKIIKNEIEKSNKIFEAVDFETFKELIEWIGYKKTVERNAVIK</sequence>
<proteinExistence type="predicted"/>
<dbReference type="AlphaFoldDB" id="A0AA94WK88"/>
<evidence type="ECO:0000313" key="3">
    <source>
        <dbReference type="Proteomes" id="UP000323393"/>
    </source>
</evidence>
<accession>A0AA94WK88</accession>
<gene>
    <name evidence="2" type="ORF">FZC74_16675</name>
</gene>
<comment type="caution">
    <text evidence="2">The sequence shown here is derived from an EMBL/GenBank/DDBJ whole genome shotgun (WGS) entry which is preliminary data.</text>
</comment>
<dbReference type="RefSeq" id="WP_148966681.1">
    <property type="nucleotide sequence ID" value="NZ_VTEU01000008.1"/>
</dbReference>
<dbReference type="EMBL" id="VTEU01000008">
    <property type="protein sequence ID" value="TYS57325.1"/>
    <property type="molecule type" value="Genomic_DNA"/>
</dbReference>
<organism evidence="2 3">
    <name type="scientific">Sutcliffiella horikoshii</name>
    <dbReference type="NCBI Taxonomy" id="79883"/>
    <lineage>
        <taxon>Bacteria</taxon>
        <taxon>Bacillati</taxon>
        <taxon>Bacillota</taxon>
        <taxon>Bacilli</taxon>
        <taxon>Bacillales</taxon>
        <taxon>Bacillaceae</taxon>
        <taxon>Sutcliffiella</taxon>
    </lineage>
</organism>
<reference evidence="2 3" key="1">
    <citation type="submission" date="2019-08" db="EMBL/GenBank/DDBJ databases">
        <title>Bacillus genomes from the desert of Cuatro Cienegas, Coahuila.</title>
        <authorList>
            <person name="Olmedo-Alvarez G."/>
        </authorList>
    </citation>
    <scope>NUCLEOTIDE SEQUENCE [LARGE SCALE GENOMIC DNA]</scope>
    <source>
        <strain evidence="2 3">CH88_3T</strain>
    </source>
</reference>
<keyword evidence="1" id="KW-0175">Coiled coil</keyword>
<evidence type="ECO:0000256" key="1">
    <source>
        <dbReference type="SAM" id="Coils"/>
    </source>
</evidence>
<feature type="coiled-coil region" evidence="1">
    <location>
        <begin position="246"/>
        <end position="337"/>
    </location>
</feature>
<protein>
    <submittedName>
        <fullName evidence="2">Uncharacterized protein</fullName>
    </submittedName>
</protein>